<sequence length="501" mass="54510">MRKRPLLVAVSAALVLSSLVGGQSALAQPDGLAWEPCGDRQGECTSVEVPIDWNNPDGAKTQIAIGRLRATEPQNRIGVLFVAPGGPGGSGIDSYILGADLLEGGELRKRFDIVSWDQRGVKRSNEVRCSGDLLAQAPRDFPANEREYRELLAYNAKLGEDCRKNTGPVFDFVDTTSAVRDLDAIRAALGEERLSFYGASYGTQVGQQYAELFPNRIRAMTIDSNMDHSIKSGARYIETASEDLEGSFNTFADWCQRTAACSLNGEDVRAVWDDLHAKAEAGTLRDPSTGAALRAGSLRSELMSAMYGPEGWFGLANRLKALSKGGPAVTALPAAAKPAQNSYQAIWCDDWSWKVRDFAELRSYRAKAERVAPHTELSPFWSDVTSCLGWPAQVSNPQHELSINGVPTILIVKGRYDVATPSAWNLAVANQIDNSVLLYHDGIGHGQYYRSACVRERVDRYLITLETPAPNTHCEAVYPTQPPPTLTGISTVPTTRPVHAG</sequence>
<dbReference type="SUPFAM" id="SSF53474">
    <property type="entry name" value="alpha/beta-Hydrolases"/>
    <property type="match status" value="1"/>
</dbReference>
<keyword evidence="2" id="KW-0378">Hydrolase</keyword>
<evidence type="ECO:0000259" key="4">
    <source>
        <dbReference type="Pfam" id="PF00561"/>
    </source>
</evidence>
<feature type="domain" description="Peptidase S33 tripeptidyl aminopeptidase-like C-terminal" evidence="5">
    <location>
        <begin position="381"/>
        <end position="474"/>
    </location>
</feature>
<dbReference type="InterPro" id="IPR029058">
    <property type="entry name" value="AB_hydrolase_fold"/>
</dbReference>
<dbReference type="InterPro" id="IPR051601">
    <property type="entry name" value="Serine_prot/Carboxylest_S33"/>
</dbReference>
<evidence type="ECO:0000259" key="5">
    <source>
        <dbReference type="Pfam" id="PF08386"/>
    </source>
</evidence>
<dbReference type="InterPro" id="IPR013595">
    <property type="entry name" value="Pept_S33_TAP-like_C"/>
</dbReference>
<dbReference type="AlphaFoldDB" id="A0A840Q8W3"/>
<organism evidence="6 7">
    <name type="scientific">Saccharopolyspora phatthalungensis</name>
    <dbReference type="NCBI Taxonomy" id="664693"/>
    <lineage>
        <taxon>Bacteria</taxon>
        <taxon>Bacillati</taxon>
        <taxon>Actinomycetota</taxon>
        <taxon>Actinomycetes</taxon>
        <taxon>Pseudonocardiales</taxon>
        <taxon>Pseudonocardiaceae</taxon>
        <taxon>Saccharopolyspora</taxon>
    </lineage>
</organism>
<dbReference type="Proteomes" id="UP000584374">
    <property type="component" value="Unassembled WGS sequence"/>
</dbReference>
<name>A0A840Q8W3_9PSEU</name>
<dbReference type="PANTHER" id="PTHR43248">
    <property type="entry name" value="2-SUCCINYL-6-HYDROXY-2,4-CYCLOHEXADIENE-1-CARBOXYLATE SYNTHASE"/>
    <property type="match status" value="1"/>
</dbReference>
<dbReference type="PANTHER" id="PTHR43248:SF30">
    <property type="entry name" value="AB HYDROLASE-1 DOMAIN-CONTAINING PROTEIN"/>
    <property type="match status" value="1"/>
</dbReference>
<protein>
    <submittedName>
        <fullName evidence="6">Pimeloyl-ACP methyl ester carboxylesterase</fullName>
    </submittedName>
</protein>
<reference evidence="6 7" key="1">
    <citation type="submission" date="2020-08" db="EMBL/GenBank/DDBJ databases">
        <title>Sequencing the genomes of 1000 actinobacteria strains.</title>
        <authorList>
            <person name="Klenk H.-P."/>
        </authorList>
    </citation>
    <scope>NUCLEOTIDE SEQUENCE [LARGE SCALE GENOMIC DNA]</scope>
    <source>
        <strain evidence="6 7">DSM 45584</strain>
    </source>
</reference>
<feature type="domain" description="AB hydrolase-1" evidence="4">
    <location>
        <begin position="79"/>
        <end position="294"/>
    </location>
</feature>
<dbReference type="Gene3D" id="3.40.50.1820">
    <property type="entry name" value="alpha/beta hydrolase"/>
    <property type="match status" value="1"/>
</dbReference>
<dbReference type="Pfam" id="PF08386">
    <property type="entry name" value="Abhydrolase_4"/>
    <property type="match status" value="1"/>
</dbReference>
<proteinExistence type="inferred from homology"/>
<keyword evidence="3" id="KW-0732">Signal</keyword>
<dbReference type="Pfam" id="PF00561">
    <property type="entry name" value="Abhydrolase_1"/>
    <property type="match status" value="1"/>
</dbReference>
<feature type="signal peptide" evidence="3">
    <location>
        <begin position="1"/>
        <end position="27"/>
    </location>
</feature>
<dbReference type="RefSeq" id="WP_184726462.1">
    <property type="nucleotide sequence ID" value="NZ_JACHIW010000001.1"/>
</dbReference>
<comment type="caution">
    <text evidence="6">The sequence shown here is derived from an EMBL/GenBank/DDBJ whole genome shotgun (WGS) entry which is preliminary data.</text>
</comment>
<evidence type="ECO:0000256" key="1">
    <source>
        <dbReference type="ARBA" id="ARBA00010088"/>
    </source>
</evidence>
<accession>A0A840Q8W3</accession>
<evidence type="ECO:0000313" key="6">
    <source>
        <dbReference type="EMBL" id="MBB5155049.1"/>
    </source>
</evidence>
<feature type="chain" id="PRO_5032377547" evidence="3">
    <location>
        <begin position="28"/>
        <end position="501"/>
    </location>
</feature>
<dbReference type="GO" id="GO:0016787">
    <property type="term" value="F:hydrolase activity"/>
    <property type="evidence" value="ECO:0007669"/>
    <property type="project" value="UniProtKB-KW"/>
</dbReference>
<gene>
    <name evidence="6" type="ORF">BJ970_002583</name>
</gene>
<dbReference type="InterPro" id="IPR000073">
    <property type="entry name" value="AB_hydrolase_1"/>
</dbReference>
<evidence type="ECO:0000256" key="3">
    <source>
        <dbReference type="SAM" id="SignalP"/>
    </source>
</evidence>
<dbReference type="EMBL" id="JACHIW010000001">
    <property type="protein sequence ID" value="MBB5155049.1"/>
    <property type="molecule type" value="Genomic_DNA"/>
</dbReference>
<keyword evidence="7" id="KW-1185">Reference proteome</keyword>
<evidence type="ECO:0000313" key="7">
    <source>
        <dbReference type="Proteomes" id="UP000584374"/>
    </source>
</evidence>
<evidence type="ECO:0000256" key="2">
    <source>
        <dbReference type="ARBA" id="ARBA00022801"/>
    </source>
</evidence>
<comment type="similarity">
    <text evidence="1">Belongs to the peptidase S33 family.</text>
</comment>